<reference evidence="2" key="1">
    <citation type="submission" date="2023-01" db="EMBL/GenBank/DDBJ databases">
        <title>Exophiala dermititidis isolated from Cystic Fibrosis Patient.</title>
        <authorList>
            <person name="Kurbessoian T."/>
            <person name="Crocker A."/>
            <person name="Murante D."/>
            <person name="Hogan D.A."/>
            <person name="Stajich J.E."/>
        </authorList>
    </citation>
    <scope>NUCLEOTIDE SEQUENCE</scope>
    <source>
        <strain evidence="2">Ex8</strain>
    </source>
</reference>
<dbReference type="AlphaFoldDB" id="A0AAN6IRE6"/>
<proteinExistence type="predicted"/>
<keyword evidence="1" id="KW-0472">Membrane</keyword>
<evidence type="ECO:0000313" key="3">
    <source>
        <dbReference type="Proteomes" id="UP001161757"/>
    </source>
</evidence>
<gene>
    <name evidence="2" type="ORF">HRR80_007580</name>
</gene>
<dbReference type="Proteomes" id="UP001161757">
    <property type="component" value="Unassembled WGS sequence"/>
</dbReference>
<accession>A0AAN6IRE6</accession>
<sequence>MLIKGIRRLAFFVGPLLLLIVVAVLLYGSGDNIPLLGDTSWTANKLTEGAPGTKSRSSLQDSFLLGSPSKSAGKNNQSSVSHTHTEVFSVTTYNGKYFPIKFGDEEAINPSIIPHPTRNDTWIIVAQQGKSPEDQSSLWFTELVCDAQFQKGRLECLKPPKILPIAATLSGDKCTGDLSYFALNVGPHDARVFYGPNAPYAIYGSNSALTCFGQWIQDFRMLVDWKGETVFAGNPYRLGTELQRPPPYGLVEKNWFVFWDNLGDAYVHYDVAPTRVFAKLEYDGSVGQDLAPLAAFNDEQCMSKYMPKVAEQLESIHQATNSLSITLCERSDPGCEPNDANTYILTIFQHKSFYSYHSVYEPYVMLFKRTAPFEVHAISSKPIWIHGRGKAGEAERPEGAEFQQLAEWNQTEMVYVTSITWKAHGQKYHGYRDDVLFLNFGIEDKRTGGIDIIAGDLLKDVNLCAF</sequence>
<comment type="caution">
    <text evidence="2">The sequence shown here is derived from an EMBL/GenBank/DDBJ whole genome shotgun (WGS) entry which is preliminary data.</text>
</comment>
<evidence type="ECO:0000256" key="1">
    <source>
        <dbReference type="SAM" id="Phobius"/>
    </source>
</evidence>
<keyword evidence="1" id="KW-1133">Transmembrane helix</keyword>
<name>A0AAN6IRE6_EXODE</name>
<evidence type="ECO:0000313" key="2">
    <source>
        <dbReference type="EMBL" id="KAJ8988559.1"/>
    </source>
</evidence>
<feature type="transmembrane region" description="Helical" evidence="1">
    <location>
        <begin position="9"/>
        <end position="28"/>
    </location>
</feature>
<dbReference type="EMBL" id="JAJGCB010000018">
    <property type="protein sequence ID" value="KAJ8988559.1"/>
    <property type="molecule type" value="Genomic_DNA"/>
</dbReference>
<protein>
    <submittedName>
        <fullName evidence="2">Uncharacterized protein</fullName>
    </submittedName>
</protein>
<keyword evidence="1" id="KW-0812">Transmembrane</keyword>
<organism evidence="2 3">
    <name type="scientific">Exophiala dermatitidis</name>
    <name type="common">Black yeast-like fungus</name>
    <name type="synonym">Wangiella dermatitidis</name>
    <dbReference type="NCBI Taxonomy" id="5970"/>
    <lineage>
        <taxon>Eukaryota</taxon>
        <taxon>Fungi</taxon>
        <taxon>Dikarya</taxon>
        <taxon>Ascomycota</taxon>
        <taxon>Pezizomycotina</taxon>
        <taxon>Eurotiomycetes</taxon>
        <taxon>Chaetothyriomycetidae</taxon>
        <taxon>Chaetothyriales</taxon>
        <taxon>Herpotrichiellaceae</taxon>
        <taxon>Exophiala</taxon>
    </lineage>
</organism>